<reference evidence="3" key="1">
    <citation type="journal article" date="2015" name="Genome Announc.">
        <title>Complete Genome Sequence of Herbaspirillum hiltneri N3 (DSM 17495), Isolated from Surface-Sterilized Wheat Roots.</title>
        <authorList>
            <person name="Guizelini D."/>
            <person name="Saizaki P.M."/>
            <person name="Coimbra N.A."/>
            <person name="Weiss V.A."/>
            <person name="Faoro H."/>
            <person name="Sfeir M.Z."/>
            <person name="Baura V.A."/>
            <person name="Monteiro R.A."/>
            <person name="Chubatsu L.S."/>
            <person name="Souza E.M."/>
            <person name="Cruz L.M."/>
            <person name="Pedrosa F.O."/>
            <person name="Raittz R.T."/>
            <person name="Marchaukoski J.N."/>
            <person name="Steffens M.B."/>
        </authorList>
    </citation>
    <scope>NUCLEOTIDE SEQUENCE [LARGE SCALE GENOMIC DNA]</scope>
    <source>
        <strain evidence="3">N3</strain>
    </source>
</reference>
<gene>
    <name evidence="2" type="ORF">F506_15295</name>
</gene>
<proteinExistence type="predicted"/>
<keyword evidence="1" id="KW-0732">Signal</keyword>
<organism evidence="2 3">
    <name type="scientific">Herbaspirillum hiltneri N3</name>
    <dbReference type="NCBI Taxonomy" id="1262470"/>
    <lineage>
        <taxon>Bacteria</taxon>
        <taxon>Pseudomonadati</taxon>
        <taxon>Pseudomonadota</taxon>
        <taxon>Betaproteobacteria</taxon>
        <taxon>Burkholderiales</taxon>
        <taxon>Oxalobacteraceae</taxon>
        <taxon>Herbaspirillum</taxon>
    </lineage>
</organism>
<dbReference type="InterPro" id="IPR008966">
    <property type="entry name" value="Adhesion_dom_sf"/>
</dbReference>
<name>A0ABM5V2W0_9BURK</name>
<evidence type="ECO:0000313" key="2">
    <source>
        <dbReference type="EMBL" id="AKZ63849.1"/>
    </source>
</evidence>
<protein>
    <recommendedName>
        <fullName evidence="4">Type 1 fimbria pilin</fullName>
    </recommendedName>
</protein>
<evidence type="ECO:0000313" key="3">
    <source>
        <dbReference type="Proteomes" id="UP000063429"/>
    </source>
</evidence>
<evidence type="ECO:0008006" key="4">
    <source>
        <dbReference type="Google" id="ProtNLM"/>
    </source>
</evidence>
<sequence>MRMHAVLAALLASASLHALAAPNDNCQMQISNTVIDYGQVTRAELLGRQVSPTAFALGKQTMTLSVNCRQPALMTIYFRGAAGDGNAYRFGNAGNFALNLSLAQLDGKRVKLGNVSVTGQQPDNMAETAVLSPGIGIVPVQDERTVKGSSFSVQVEIDTKVSGTASRVADRTTWRSSGSFELVEN</sequence>
<dbReference type="SUPFAM" id="SSF49401">
    <property type="entry name" value="Bacterial adhesins"/>
    <property type="match status" value="1"/>
</dbReference>
<keyword evidence="3" id="KW-1185">Reference proteome</keyword>
<accession>A0ABM5V2W0</accession>
<feature type="chain" id="PRO_5045783005" description="Type 1 fimbria pilin" evidence="1">
    <location>
        <begin position="21"/>
        <end position="185"/>
    </location>
</feature>
<evidence type="ECO:0000256" key="1">
    <source>
        <dbReference type="SAM" id="SignalP"/>
    </source>
</evidence>
<dbReference type="Proteomes" id="UP000063429">
    <property type="component" value="Chromosome"/>
</dbReference>
<feature type="signal peptide" evidence="1">
    <location>
        <begin position="1"/>
        <end position="20"/>
    </location>
</feature>
<dbReference type="EMBL" id="CP011409">
    <property type="protein sequence ID" value="AKZ63849.1"/>
    <property type="molecule type" value="Genomic_DNA"/>
</dbReference>